<protein>
    <submittedName>
        <fullName evidence="2">S-layer homology domain-containing protein</fullName>
    </submittedName>
</protein>
<feature type="domain" description="SLH" evidence="1">
    <location>
        <begin position="1245"/>
        <end position="1308"/>
    </location>
</feature>
<reference evidence="2 3" key="1">
    <citation type="submission" date="2021-03" db="EMBL/GenBank/DDBJ databases">
        <title>Paenibacillus artemisicola MWE-103 whole genome sequence.</title>
        <authorList>
            <person name="Ham Y.J."/>
        </authorList>
    </citation>
    <scope>NUCLEOTIDE SEQUENCE [LARGE SCALE GENOMIC DNA]</scope>
    <source>
        <strain evidence="2 3">MWE-103</strain>
    </source>
</reference>
<sequence>MRHRLFKRVFLVSCALTLGLTGFGPGDMHASAEQIVPIAGQPAPAVGQPIPAAEQTTAAAEQTAAAAEQTAATVPAVDLSVDAGSRIGSIKLDEQRGMLYATATETNELLFIDPATMQIAKRLPVGSLPMGMDLVGNKLYVALSGATSIAVVDLDTQKADASIMTGEKPVAVAVDGNSVYYSVSNTWSGIHRKDLSANSDSIIENNIYEPALAVDRNAHRLYAGETGISRLHLAVYDSTSGSKLWTLDPEEGGYAETLVLNGGRVYYGAYEIDPATKRILSASMGPGLAANESYLYTASGVYTKQEGIPVVAFGDADSPWIAELDAQGGFYTVPQWGTAIRKRVFPLSAPPAIASSGSGTNRIVLNRDLTRWAMGRNEKYAYAIAPEVNRLVQIDTDTLAIAADRYVGSKPTDVDIRDGVIYVTLQGSTHVAKIDTNGETNFMAPIQEIETGSFTGDVAAGSGKAFYSTTGSFGDVYSTDGEPIRGPGSFSRPSLAMAPDGSALYIGETDISTGDLYQVHPATGQILQQSTNGFSYPGRDVIVDGSNVYYGSNRVSAANLNQIYGVYKDGSYNARLLAAKDKLVLAADGIYDRDTFNPVFSFPYPVSNGLVKADGSILLFSRSGSDTAASYSLEKFSGLDELEAATITAMRPASAVFVDEYPIGGFYTGNLTIHPGPKGGLVWAYKLEYEDAAGNPVDGVSTDMVYAYDRQSDGSYLYRVNRQLPAAVKKLGIVPIAADQYGNNQQPLPAAKLVIRLWDYADYLAENVSLHDTDASPNAIGGELTFDKALAEYPGDRYVVYFGNEYTYFGNPIGQVEATGAAHYSLPIPQGTAIPNGALTLVVQTQDQDGQAGPGMTMTEIPDKMSIAPGSDQISVLNDVQGSGSVTVTGLQAGDLVNVYDLDLEVMGQSTVAAGRTSVTVDRLTLDQAVRYLFVTVTSPGKAESFLALVNYSPLGGGGTPGGGGAPASGNGSLTTTEVTKTDHGASVADVTVNDDALEAKLSEAGSGPFRLVLPVDGDADEIRVTLRGDQMKAIKQKNAGTVIEIQGADAGFTVPVGALNLAGATARDASFVFSIVPLSGTQDGVYGQLLSGLSLQQVGTRYDFSIRKVTSGGSAEVREADGYIGHVITLDKPSQPFGSLSAVLVDPASGKIVPVPATFEQAGDRVKATIYRKGNSQYAIVAHTIGFNDLKPGLFAKTAIEQLAGRLVINGYEDGSFKPDGQVTRAEAAAILVKALGIVPAASGSAAFKDVKAGSWYADAVSAAVQAGLFKGYEDGTFRPNQSITQQEMLSILYQAMLYGGYAKNPADKQQFPASAGYKAWSADAVSALLAEGVVKPKEAFPIQAAKATTRAESAELIYRLLGALKLI</sequence>
<dbReference type="PANTHER" id="PTHR43308:SF5">
    <property type="entry name" value="S-LAYER PROTEIN _ PEPTIDOGLYCAN ENDO-BETA-N-ACETYLGLUCOSAMINIDASE"/>
    <property type="match status" value="1"/>
</dbReference>
<evidence type="ECO:0000259" key="1">
    <source>
        <dbReference type="PROSITE" id="PS51272"/>
    </source>
</evidence>
<dbReference type="Gene3D" id="2.130.10.10">
    <property type="entry name" value="YVTN repeat-like/Quinoprotein amine dehydrogenase"/>
    <property type="match status" value="2"/>
</dbReference>
<dbReference type="SUPFAM" id="SSF51004">
    <property type="entry name" value="C-terminal (heme d1) domain of cytochrome cd1-nitrite reductase"/>
    <property type="match status" value="1"/>
</dbReference>
<dbReference type="EMBL" id="JAGGDJ010000029">
    <property type="protein sequence ID" value="MBO7747190.1"/>
    <property type="molecule type" value="Genomic_DNA"/>
</dbReference>
<feature type="domain" description="SLH" evidence="1">
    <location>
        <begin position="1184"/>
        <end position="1244"/>
    </location>
</feature>
<dbReference type="InterPro" id="IPR001119">
    <property type="entry name" value="SLH_dom"/>
</dbReference>
<evidence type="ECO:0000313" key="3">
    <source>
        <dbReference type="Proteomes" id="UP000670947"/>
    </source>
</evidence>
<dbReference type="Pfam" id="PF00395">
    <property type="entry name" value="SLH"/>
    <property type="match status" value="2"/>
</dbReference>
<dbReference type="PROSITE" id="PS51272">
    <property type="entry name" value="SLH"/>
    <property type="match status" value="2"/>
</dbReference>
<comment type="caution">
    <text evidence="2">The sequence shown here is derived from an EMBL/GenBank/DDBJ whole genome shotgun (WGS) entry which is preliminary data.</text>
</comment>
<dbReference type="Proteomes" id="UP000670947">
    <property type="component" value="Unassembled WGS sequence"/>
</dbReference>
<keyword evidence="3" id="KW-1185">Reference proteome</keyword>
<dbReference type="InterPro" id="IPR015943">
    <property type="entry name" value="WD40/YVTN_repeat-like_dom_sf"/>
</dbReference>
<dbReference type="InterPro" id="IPR051465">
    <property type="entry name" value="Cell_Envelope_Struct_Comp"/>
</dbReference>
<dbReference type="InterPro" id="IPR011048">
    <property type="entry name" value="Haem_d1_sf"/>
</dbReference>
<organism evidence="2 3">
    <name type="scientific">Paenibacillus artemisiicola</name>
    <dbReference type="NCBI Taxonomy" id="1172618"/>
    <lineage>
        <taxon>Bacteria</taxon>
        <taxon>Bacillati</taxon>
        <taxon>Bacillota</taxon>
        <taxon>Bacilli</taxon>
        <taxon>Bacillales</taxon>
        <taxon>Paenibacillaceae</taxon>
        <taxon>Paenibacillus</taxon>
    </lineage>
</organism>
<evidence type="ECO:0000313" key="2">
    <source>
        <dbReference type="EMBL" id="MBO7747190.1"/>
    </source>
</evidence>
<name>A0ABS3WGD8_9BACL</name>
<proteinExistence type="predicted"/>
<gene>
    <name evidence="2" type="ORF">I8J29_23590</name>
</gene>
<dbReference type="PANTHER" id="PTHR43308">
    <property type="entry name" value="OUTER MEMBRANE PROTEIN ALPHA-RELATED"/>
    <property type="match status" value="1"/>
</dbReference>
<accession>A0ABS3WGD8</accession>
<dbReference type="SUPFAM" id="SSF63825">
    <property type="entry name" value="YWTD domain"/>
    <property type="match status" value="1"/>
</dbReference>
<dbReference type="RefSeq" id="WP_208849908.1">
    <property type="nucleotide sequence ID" value="NZ_JAGGDJ010000029.1"/>
</dbReference>